<reference evidence="6" key="1">
    <citation type="submission" date="2016-08" db="EMBL/GenBank/DDBJ databases">
        <authorList>
            <person name="Tokovenko B."/>
            <person name="Kalinowski J."/>
        </authorList>
    </citation>
    <scope>NUCLEOTIDE SEQUENCE [LARGE SCALE GENOMIC DNA]</scope>
    <source>
        <strain evidence="6">UTMC102</strain>
    </source>
</reference>
<dbReference type="EMBL" id="MCOK01000001">
    <property type="protein sequence ID" value="OOC57296.1"/>
    <property type="molecule type" value="Genomic_DNA"/>
</dbReference>
<dbReference type="SMART" id="SM00560">
    <property type="entry name" value="LamGL"/>
    <property type="match status" value="2"/>
</dbReference>
<dbReference type="STRING" id="501010.NOSIN_18635"/>
<feature type="region of interest" description="Disordered" evidence="3">
    <location>
        <begin position="227"/>
        <end position="250"/>
    </location>
</feature>
<evidence type="ECO:0000256" key="2">
    <source>
        <dbReference type="ARBA" id="ARBA00023157"/>
    </source>
</evidence>
<evidence type="ECO:0000256" key="3">
    <source>
        <dbReference type="SAM" id="MobiDB-lite"/>
    </source>
</evidence>
<name>A0A1V3C9U2_9ACTN</name>
<dbReference type="SUPFAM" id="SSF49899">
    <property type="entry name" value="Concanavalin A-like lectins/glucanases"/>
    <property type="match status" value="2"/>
</dbReference>
<feature type="domain" description="LamG-like jellyroll fold" evidence="4">
    <location>
        <begin position="1001"/>
        <end position="1155"/>
    </location>
</feature>
<feature type="compositionally biased region" description="Low complexity" evidence="3">
    <location>
        <begin position="421"/>
        <end position="434"/>
    </location>
</feature>
<keyword evidence="6" id="KW-1185">Reference proteome</keyword>
<dbReference type="InterPro" id="IPR006558">
    <property type="entry name" value="LamG-like"/>
</dbReference>
<sequence>MTTVVVLAALGVVAPVTGPLPGGGTAYAEGDPTASTEAEATELAAELGERVEVTGLRRERRTVYAEPDGSFTALEHTNPVRVMRDGAWVEPDATLVRGDDGGITPTASTIGLRLSSGGDEPLAVLDRAGKEMVLEWPTPLPEPELDGDEARYASVVEGVDLVVRAHADGFSHVLVVHTPEAAASEELAELRLGTHVDGVELVEEGTGLEAVDSGAGGAVFEAAEPLMWDSGDNGGEGAAEPRALSSEEAPEAAAVEAEGDLPEEGPLESSRIASVDVSVESGDLVLRPDQEMIADEETAYPIYIDPVWKTSTNSAWTMVSSGYSGTSFWKFSGEDHEGVGRCPQLAGDPYYCNGTGVKRLFYRIPTGAYADKQILSAELAVTLRHTYNSTGYPVRAYRTGGFDSSTTWNNQPSWSTHQDTKSPSNPTSSCTSTNQNVRFDVSEAVGRAADNGYSSTSFGLRAGDESTYTQWKRFCDNAHLEVRYNTVPDIADQAWLGLSPGGACVYGTDRPFVDEPPRLSAYLSDGDEFSTAAEKLKAQFRVFWTDENGAEQEHTYTTSEKASGSFFHYQVPDDIPENTVIGWIVRASDGHAWGPWSWSGAQTRCQFVHDSTAPAEPEITSADFPADDAWHDGVGVYGEFTVSSPSDDVVEYRYGVNEDPSAANTLTPDGDGTATLTFSPWYEGPHSLYVEAVDQAGKVSSRANHLFLVDGGRPAVGQWSMGDDAGAEGAADASDTGHTAVAGVGAAFGEEGPGGEGSRAAVLDGTEGAYLAPGAHLVDTTGLFSVAAWVRLDDLSRDQVVVSQDGTGEPGFTLGYDASDQAWRVAFPDADMYALGEWGVSAEATVTEGEWAHVAFAHDGHTNTVRLYVNGSPEGTVERETVWYAPGELQIGRAATRSGYDRHLDGAVADVRVFDRIVNGYEFDRLRMLPVDRKGYWPFNEAADGSSPEADGLEPMYLNGDAAIQASDPWSGDSALMGQGHLRLDGDGDSAGAFVDAPLEGSFTLSVRTRLAAASPEESMTILSQNAYSTLIDLRYNAESGRWEAVLSNTDEVDADSTVLEASGFAPSHENRGDHLVLVFDSFAQEVRFYVNGTHAQTRVFHPLWPTPEVLAEDPNPPWVMLNVGRSKFDGYSWHQHFSGAVDDVRLYAGAADETLISALNRTTENPEL</sequence>
<organism evidence="5 6">
    <name type="scientific">Nocardiopsis sinuspersici</name>
    <dbReference type="NCBI Taxonomy" id="501010"/>
    <lineage>
        <taxon>Bacteria</taxon>
        <taxon>Bacillati</taxon>
        <taxon>Actinomycetota</taxon>
        <taxon>Actinomycetes</taxon>
        <taxon>Streptosporangiales</taxon>
        <taxon>Nocardiopsidaceae</taxon>
        <taxon>Nocardiopsis</taxon>
    </lineage>
</organism>
<dbReference type="PANTHER" id="PTHR46943">
    <property type="entry name" value="PENTRAXIN-RELATED PROTEIN PTX3"/>
    <property type="match status" value="1"/>
</dbReference>
<dbReference type="InterPro" id="IPR042837">
    <property type="entry name" value="PTX3"/>
</dbReference>
<evidence type="ECO:0000313" key="6">
    <source>
        <dbReference type="Proteomes" id="UP000189004"/>
    </source>
</evidence>
<dbReference type="PANTHER" id="PTHR46943:SF1">
    <property type="entry name" value="PENTRAXIN-RELATED PROTEIN PTX3"/>
    <property type="match status" value="1"/>
</dbReference>
<proteinExistence type="predicted"/>
<dbReference type="InterPro" id="IPR013320">
    <property type="entry name" value="ConA-like_dom_sf"/>
</dbReference>
<feature type="domain" description="LamG-like jellyroll fold" evidence="4">
    <location>
        <begin position="782"/>
        <end position="922"/>
    </location>
</feature>
<dbReference type="AlphaFoldDB" id="A0A1V3C9U2"/>
<dbReference type="GO" id="GO:0006955">
    <property type="term" value="P:immune response"/>
    <property type="evidence" value="ECO:0007669"/>
    <property type="project" value="InterPro"/>
</dbReference>
<dbReference type="Pfam" id="PF13385">
    <property type="entry name" value="Laminin_G_3"/>
    <property type="match status" value="2"/>
</dbReference>
<protein>
    <recommendedName>
        <fullName evidence="4">LamG-like jellyroll fold domain-containing protein</fullName>
    </recommendedName>
</protein>
<keyword evidence="1" id="KW-0732">Signal</keyword>
<gene>
    <name evidence="5" type="ORF">NOSIN_18635</name>
</gene>
<feature type="region of interest" description="Disordered" evidence="3">
    <location>
        <begin position="409"/>
        <end position="435"/>
    </location>
</feature>
<feature type="compositionally biased region" description="Low complexity" evidence="3">
    <location>
        <begin position="238"/>
        <end position="250"/>
    </location>
</feature>
<evidence type="ECO:0000256" key="1">
    <source>
        <dbReference type="ARBA" id="ARBA00022729"/>
    </source>
</evidence>
<dbReference type="NCBIfam" id="NF033679">
    <property type="entry name" value="DNRLRE_dom"/>
    <property type="match status" value="1"/>
</dbReference>
<dbReference type="Proteomes" id="UP000189004">
    <property type="component" value="Unassembled WGS sequence"/>
</dbReference>
<evidence type="ECO:0000313" key="5">
    <source>
        <dbReference type="EMBL" id="OOC57296.1"/>
    </source>
</evidence>
<dbReference type="Gene3D" id="2.60.120.200">
    <property type="match status" value="2"/>
</dbReference>
<accession>A0A1V3C9U2</accession>
<evidence type="ECO:0000259" key="4">
    <source>
        <dbReference type="SMART" id="SM00560"/>
    </source>
</evidence>
<comment type="caution">
    <text evidence="5">The sequence shown here is derived from an EMBL/GenBank/DDBJ whole genome shotgun (WGS) entry which is preliminary data.</text>
</comment>
<keyword evidence="2" id="KW-1015">Disulfide bond</keyword>